<dbReference type="InterPro" id="IPR058163">
    <property type="entry name" value="LysR-type_TF_proteobact-type"/>
</dbReference>
<evidence type="ECO:0000256" key="2">
    <source>
        <dbReference type="ARBA" id="ARBA00023015"/>
    </source>
</evidence>
<dbReference type="PANTHER" id="PTHR30537:SF3">
    <property type="entry name" value="TRANSCRIPTIONAL REGULATORY PROTEIN"/>
    <property type="match status" value="1"/>
</dbReference>
<dbReference type="PROSITE" id="PS50931">
    <property type="entry name" value="HTH_LYSR"/>
    <property type="match status" value="1"/>
</dbReference>
<dbReference type="Gene3D" id="1.10.10.10">
    <property type="entry name" value="Winged helix-like DNA-binding domain superfamily/Winged helix DNA-binding domain"/>
    <property type="match status" value="1"/>
</dbReference>
<dbReference type="SUPFAM" id="SSF53850">
    <property type="entry name" value="Periplasmic binding protein-like II"/>
    <property type="match status" value="1"/>
</dbReference>
<dbReference type="OrthoDB" id="570111at2"/>
<dbReference type="Gene3D" id="3.40.190.290">
    <property type="match status" value="2"/>
</dbReference>
<dbReference type="Pfam" id="PF03466">
    <property type="entry name" value="LysR_substrate"/>
    <property type="match status" value="1"/>
</dbReference>
<dbReference type="EMBL" id="CP022684">
    <property type="protein sequence ID" value="AUM12864.1"/>
    <property type="molecule type" value="Genomic_DNA"/>
</dbReference>
<feature type="domain" description="HTH lysR-type" evidence="5">
    <location>
        <begin position="4"/>
        <end position="61"/>
    </location>
</feature>
<reference evidence="7" key="1">
    <citation type="submission" date="2017-08" db="EMBL/GenBank/DDBJ databases">
        <title>Direct submision.</title>
        <authorList>
            <person name="Kim S.-J."/>
            <person name="Rhee S.-K."/>
        </authorList>
    </citation>
    <scope>NUCLEOTIDE SEQUENCE [LARGE SCALE GENOMIC DNA]</scope>
    <source>
        <strain evidence="7">GI5</strain>
    </source>
</reference>
<protein>
    <recommendedName>
        <fullName evidence="5">HTH lysR-type domain-containing protein</fullName>
    </recommendedName>
</protein>
<keyword evidence="7" id="KW-1185">Reference proteome</keyword>
<dbReference type="InterPro" id="IPR000847">
    <property type="entry name" value="LysR_HTH_N"/>
</dbReference>
<gene>
    <name evidence="6" type="ORF">Kalk_10715</name>
</gene>
<evidence type="ECO:0000313" key="7">
    <source>
        <dbReference type="Proteomes" id="UP000235116"/>
    </source>
</evidence>
<dbReference type="SUPFAM" id="SSF46785">
    <property type="entry name" value="Winged helix' DNA-binding domain"/>
    <property type="match status" value="1"/>
</dbReference>
<dbReference type="Proteomes" id="UP000235116">
    <property type="component" value="Chromosome"/>
</dbReference>
<comment type="similarity">
    <text evidence="1">Belongs to the LysR transcriptional regulatory family.</text>
</comment>
<dbReference type="Pfam" id="PF00126">
    <property type="entry name" value="HTH_1"/>
    <property type="match status" value="1"/>
</dbReference>
<dbReference type="GO" id="GO:0003677">
    <property type="term" value="F:DNA binding"/>
    <property type="evidence" value="ECO:0007669"/>
    <property type="project" value="UniProtKB-KW"/>
</dbReference>
<evidence type="ECO:0000256" key="3">
    <source>
        <dbReference type="ARBA" id="ARBA00023125"/>
    </source>
</evidence>
<evidence type="ECO:0000313" key="6">
    <source>
        <dbReference type="EMBL" id="AUM12864.1"/>
    </source>
</evidence>
<evidence type="ECO:0000256" key="4">
    <source>
        <dbReference type="ARBA" id="ARBA00023163"/>
    </source>
</evidence>
<dbReference type="GO" id="GO:0003700">
    <property type="term" value="F:DNA-binding transcription factor activity"/>
    <property type="evidence" value="ECO:0007669"/>
    <property type="project" value="InterPro"/>
</dbReference>
<dbReference type="RefSeq" id="WP_101894246.1">
    <property type="nucleotide sequence ID" value="NZ_CP022684.1"/>
</dbReference>
<dbReference type="PANTHER" id="PTHR30537">
    <property type="entry name" value="HTH-TYPE TRANSCRIPTIONAL REGULATOR"/>
    <property type="match status" value="1"/>
</dbReference>
<name>A0A2K9LPV1_9GAMM</name>
<evidence type="ECO:0000256" key="1">
    <source>
        <dbReference type="ARBA" id="ARBA00009437"/>
    </source>
</evidence>
<proteinExistence type="inferred from homology"/>
<dbReference type="InterPro" id="IPR036388">
    <property type="entry name" value="WH-like_DNA-bd_sf"/>
</dbReference>
<keyword evidence="2" id="KW-0805">Transcription regulation</keyword>
<evidence type="ECO:0000259" key="5">
    <source>
        <dbReference type="PROSITE" id="PS50931"/>
    </source>
</evidence>
<keyword evidence="4" id="KW-0804">Transcription</keyword>
<accession>A0A2K9LPV1</accession>
<sequence>MNNINWGLLKYALMTVRKGSASGAAIELGVTHATIIRGLKRLEHETGTKLFNKSPSGYTPTEQGSQLIELADAIEAQIFHWLQTIESDAPTISGELRVATTEIIANGILCPRLSHFYSVYPNIQLDIKTSYEFCNLTRYEADVALRSTNEPPEHLVGRHISNITWAVYESRAHPQQESNWVGFIDDSLPPAKWLKTLYPDARIRYKASSILNQIEATKAGVGKALLPCFLADQESELTKLEALSNEYSTQLWLLYNSESRQNKKVRAFVEWINSQFTSDYI</sequence>
<keyword evidence="3" id="KW-0238">DNA-binding</keyword>
<dbReference type="KEGG" id="kak:Kalk_10715"/>
<organism evidence="6 7">
    <name type="scientific">Ketobacter alkanivorans</name>
    <dbReference type="NCBI Taxonomy" id="1917421"/>
    <lineage>
        <taxon>Bacteria</taxon>
        <taxon>Pseudomonadati</taxon>
        <taxon>Pseudomonadota</taxon>
        <taxon>Gammaproteobacteria</taxon>
        <taxon>Pseudomonadales</taxon>
        <taxon>Ketobacteraceae</taxon>
        <taxon>Ketobacter</taxon>
    </lineage>
</organism>
<dbReference type="InterPro" id="IPR005119">
    <property type="entry name" value="LysR_subst-bd"/>
</dbReference>
<dbReference type="InterPro" id="IPR036390">
    <property type="entry name" value="WH_DNA-bd_sf"/>
</dbReference>
<dbReference type="AlphaFoldDB" id="A0A2K9LPV1"/>